<evidence type="ECO:0000256" key="1">
    <source>
        <dbReference type="SAM" id="Phobius"/>
    </source>
</evidence>
<dbReference type="AlphaFoldDB" id="A0A368SJY0"/>
<dbReference type="EMBL" id="CM003536">
    <property type="protein sequence ID" value="RCV42745.1"/>
    <property type="molecule type" value="Genomic_DNA"/>
</dbReference>
<proteinExistence type="predicted"/>
<protein>
    <submittedName>
        <fullName evidence="2">Uncharacterized protein</fullName>
    </submittedName>
</protein>
<keyword evidence="1" id="KW-1133">Transmembrane helix</keyword>
<sequence>MLLLLLRGGVLHAILYLRGLLRSRGSRSRRRRWRREGEGVDGNLLALALPLPLDGLLLGGALLTATASPASPMPPPACSISSFARCSLKASMARWMASRSPSRDPSQQDQ</sequence>
<keyword evidence="1" id="KW-0812">Transmembrane</keyword>
<evidence type="ECO:0000313" key="2">
    <source>
        <dbReference type="EMBL" id="RCV42745.1"/>
    </source>
</evidence>
<reference evidence="2" key="2">
    <citation type="submission" date="2015-07" db="EMBL/GenBank/DDBJ databases">
        <authorList>
            <person name="Noorani M."/>
        </authorList>
    </citation>
    <scope>NUCLEOTIDE SEQUENCE</scope>
    <source>
        <strain evidence="2">Yugu1</strain>
    </source>
</reference>
<keyword evidence="1" id="KW-0472">Membrane</keyword>
<name>A0A368SJY0_SETIT</name>
<reference evidence="2" key="1">
    <citation type="journal article" date="2012" name="Nat. Biotechnol.">
        <title>Reference genome sequence of the model plant Setaria.</title>
        <authorList>
            <person name="Bennetzen J.L."/>
            <person name="Schmutz J."/>
            <person name="Wang H."/>
            <person name="Percifield R."/>
            <person name="Hawkins J."/>
            <person name="Pontaroli A.C."/>
            <person name="Estep M."/>
            <person name="Feng L."/>
            <person name="Vaughn J.N."/>
            <person name="Grimwood J."/>
            <person name="Jenkins J."/>
            <person name="Barry K."/>
            <person name="Lindquist E."/>
            <person name="Hellsten U."/>
            <person name="Deshpande S."/>
            <person name="Wang X."/>
            <person name="Wu X."/>
            <person name="Mitros T."/>
            <person name="Triplett J."/>
            <person name="Yang X."/>
            <person name="Ye C.Y."/>
            <person name="Mauro-Herrera M."/>
            <person name="Wang L."/>
            <person name="Li P."/>
            <person name="Sharma M."/>
            <person name="Sharma R."/>
            <person name="Ronald P.C."/>
            <person name="Panaud O."/>
            <person name="Kellogg E.A."/>
            <person name="Brutnell T.P."/>
            <person name="Doust A.N."/>
            <person name="Tuskan G.A."/>
            <person name="Rokhsar D."/>
            <person name="Devos K.M."/>
        </authorList>
    </citation>
    <scope>NUCLEOTIDE SEQUENCE [LARGE SCALE GENOMIC DNA]</scope>
    <source>
        <strain evidence="2">Yugu1</strain>
    </source>
</reference>
<accession>A0A368SJY0</accession>
<feature type="transmembrane region" description="Helical" evidence="1">
    <location>
        <begin position="6"/>
        <end position="23"/>
    </location>
</feature>
<organism evidence="2">
    <name type="scientific">Setaria italica</name>
    <name type="common">Foxtail millet</name>
    <name type="synonym">Panicum italicum</name>
    <dbReference type="NCBI Taxonomy" id="4555"/>
    <lineage>
        <taxon>Eukaryota</taxon>
        <taxon>Viridiplantae</taxon>
        <taxon>Streptophyta</taxon>
        <taxon>Embryophyta</taxon>
        <taxon>Tracheophyta</taxon>
        <taxon>Spermatophyta</taxon>
        <taxon>Magnoliopsida</taxon>
        <taxon>Liliopsida</taxon>
        <taxon>Poales</taxon>
        <taxon>Poaceae</taxon>
        <taxon>PACMAD clade</taxon>
        <taxon>Panicoideae</taxon>
        <taxon>Panicodae</taxon>
        <taxon>Paniceae</taxon>
        <taxon>Cenchrinae</taxon>
        <taxon>Setaria</taxon>
    </lineage>
</organism>
<feature type="transmembrane region" description="Helical" evidence="1">
    <location>
        <begin position="44"/>
        <end position="65"/>
    </location>
</feature>
<gene>
    <name evidence="2" type="ORF">SETIT_9G240500v2</name>
</gene>